<comment type="caution">
    <text evidence="1">The sequence shown here is derived from an EMBL/GenBank/DDBJ whole genome shotgun (WGS) entry which is preliminary data.</text>
</comment>
<organism evidence="1 2">
    <name type="scientific">Candidatus Accumulibacter cognatus</name>
    <dbReference type="NCBI Taxonomy" id="2954383"/>
    <lineage>
        <taxon>Bacteria</taxon>
        <taxon>Pseudomonadati</taxon>
        <taxon>Pseudomonadota</taxon>
        <taxon>Betaproteobacteria</taxon>
        <taxon>Candidatus Accumulibacter</taxon>
    </lineage>
</organism>
<dbReference type="RefSeq" id="WP_273704270.1">
    <property type="nucleotide sequence ID" value="NZ_JDST02000004.1"/>
</dbReference>
<keyword evidence="2" id="KW-1185">Reference proteome</keyword>
<accession>A0A080MAZ7</accession>
<evidence type="ECO:0000313" key="1">
    <source>
        <dbReference type="EMBL" id="KFB78413.1"/>
    </source>
</evidence>
<dbReference type="AlphaFoldDB" id="A0A080MAZ7"/>
<evidence type="ECO:0000313" key="2">
    <source>
        <dbReference type="Proteomes" id="UP000021315"/>
    </source>
</evidence>
<dbReference type="Proteomes" id="UP000021315">
    <property type="component" value="Unassembled WGS sequence"/>
</dbReference>
<name>A0A080MAZ7_9PROT</name>
<protein>
    <recommendedName>
        <fullName evidence="3">DUF4143 domain-containing protein</fullName>
    </recommendedName>
</protein>
<reference evidence="1" key="1">
    <citation type="submission" date="2014-02" db="EMBL/GenBank/DDBJ databases">
        <title>Expanding our view of genomic diversity in Candidatus Accumulibacter clades.</title>
        <authorList>
            <person name="Skennerton C.T."/>
            <person name="Barr J.J."/>
            <person name="Slater F.R."/>
            <person name="Bond P.L."/>
            <person name="Tyson G.W."/>
        </authorList>
    </citation>
    <scope>NUCLEOTIDE SEQUENCE [LARGE SCALE GENOMIC DNA]</scope>
</reference>
<dbReference type="STRING" id="1453999.AW06_000219"/>
<gene>
    <name evidence="1" type="ORF">AW06_000219</name>
</gene>
<dbReference type="EMBL" id="JDST02000004">
    <property type="protein sequence ID" value="KFB78413.1"/>
    <property type="molecule type" value="Genomic_DNA"/>
</dbReference>
<sequence length="112" mass="12156">MRELIRRSGAPRGEAYFWGVHTGAKLDLLILRNGQGVGFEIKLTRFPKVTAAMRPAREALNLEQLHVICHGEGAPRPLSDGITAVPVASLDTCVTDSRNIAPLLIPTDQTCP</sequence>
<proteinExistence type="predicted"/>
<evidence type="ECO:0008006" key="3">
    <source>
        <dbReference type="Google" id="ProtNLM"/>
    </source>
</evidence>